<dbReference type="Gene3D" id="3.40.50.2000">
    <property type="entry name" value="Glycogen Phosphorylase B"/>
    <property type="match status" value="2"/>
</dbReference>
<dbReference type="SUPFAM" id="SSF53756">
    <property type="entry name" value="UDP-Glycosyltransferase/glycogen phosphorylase"/>
    <property type="match status" value="1"/>
</dbReference>
<evidence type="ECO:0000313" key="7">
    <source>
        <dbReference type="EMBL" id="MBA8927196.1"/>
    </source>
</evidence>
<name>A0ABR6BJX3_9PSEU</name>
<sequence>MKLLFTALPGSGLFLPTVPLAWAARAAGHEVLVINNGLGAGAAVGAGLPTVDVLPERDLWAEFMESVAGHVTPGDNDGGVTISGGFGWFGEQILEPALAVARGFAPDVVVSTLEQGAGPLIAGELGVSLVEQGIRLGWAGTGEHAVGTRKAILDRLEERRTWLGLAPPAAPSATIDVRPPSMGGLATDSQWLMRYVPYNETRLLPAWVTDRPSRPRVCLTLGSVLPQLGGLATLRDLLAALSTMDIEVLVAAGEVDLGPLPDNARALGWMPLGALMPTCSAIVHHGGSATTATPLAYGVPQLIIASFADQPLNAELAAKRGVAISIPPAEVTPELVRESLARLLREPGFARAANEVRDEIAAQPAPSSIVGRIEQVA</sequence>
<evidence type="ECO:0000259" key="6">
    <source>
        <dbReference type="Pfam" id="PF21036"/>
    </source>
</evidence>
<dbReference type="InterPro" id="IPR010610">
    <property type="entry name" value="EryCIII-like_C"/>
</dbReference>
<evidence type="ECO:0000259" key="5">
    <source>
        <dbReference type="Pfam" id="PF06722"/>
    </source>
</evidence>
<dbReference type="InterPro" id="IPR048284">
    <property type="entry name" value="EryCIII-like_N"/>
</dbReference>
<feature type="domain" description="Erythromycin biosynthesis protein CIII-like N-terminal" evidence="6">
    <location>
        <begin position="22"/>
        <end position="222"/>
    </location>
</feature>
<dbReference type="Proteomes" id="UP000517916">
    <property type="component" value="Unassembled WGS sequence"/>
</dbReference>
<feature type="chain" id="PRO_5047090957" evidence="4">
    <location>
        <begin position="24"/>
        <end position="377"/>
    </location>
</feature>
<reference evidence="7 8" key="1">
    <citation type="submission" date="2020-08" db="EMBL/GenBank/DDBJ databases">
        <title>Genomic Encyclopedia of Archaeal and Bacterial Type Strains, Phase II (KMG-II): from individual species to whole genera.</title>
        <authorList>
            <person name="Goeker M."/>
        </authorList>
    </citation>
    <scope>NUCLEOTIDE SEQUENCE [LARGE SCALE GENOMIC DNA]</scope>
    <source>
        <strain evidence="7 8">DSM 43850</strain>
    </source>
</reference>
<dbReference type="PANTHER" id="PTHR48050">
    <property type="entry name" value="STEROL 3-BETA-GLUCOSYLTRANSFERASE"/>
    <property type="match status" value="1"/>
</dbReference>
<keyword evidence="3" id="KW-0808">Transferase</keyword>
<dbReference type="PANTHER" id="PTHR48050:SF13">
    <property type="entry name" value="STEROL 3-BETA-GLUCOSYLTRANSFERASE UGT80A2"/>
    <property type="match status" value="1"/>
</dbReference>
<evidence type="ECO:0000256" key="1">
    <source>
        <dbReference type="ARBA" id="ARBA00006962"/>
    </source>
</evidence>
<feature type="signal peptide" evidence="4">
    <location>
        <begin position="1"/>
        <end position="23"/>
    </location>
</feature>
<dbReference type="EMBL" id="JACJID010000003">
    <property type="protein sequence ID" value="MBA8927196.1"/>
    <property type="molecule type" value="Genomic_DNA"/>
</dbReference>
<dbReference type="RefSeq" id="WP_025355622.1">
    <property type="nucleotide sequence ID" value="NZ_BAAABQ010000057.1"/>
</dbReference>
<organism evidence="7 8">
    <name type="scientific">Kutzneria viridogrisea</name>
    <dbReference type="NCBI Taxonomy" id="47990"/>
    <lineage>
        <taxon>Bacteria</taxon>
        <taxon>Bacillati</taxon>
        <taxon>Actinomycetota</taxon>
        <taxon>Actinomycetes</taxon>
        <taxon>Pseudonocardiales</taxon>
        <taxon>Pseudonocardiaceae</taxon>
        <taxon>Kutzneria</taxon>
    </lineage>
</organism>
<comment type="caution">
    <text evidence="7">The sequence shown here is derived from an EMBL/GenBank/DDBJ whole genome shotgun (WGS) entry which is preliminary data.</text>
</comment>
<keyword evidence="8" id="KW-1185">Reference proteome</keyword>
<evidence type="ECO:0000256" key="3">
    <source>
        <dbReference type="ARBA" id="ARBA00022679"/>
    </source>
</evidence>
<gene>
    <name evidence="7" type="ORF">BC739_004402</name>
</gene>
<dbReference type="Pfam" id="PF06722">
    <property type="entry name" value="EryCIII-like_C"/>
    <property type="match status" value="1"/>
</dbReference>
<evidence type="ECO:0000256" key="2">
    <source>
        <dbReference type="ARBA" id="ARBA00022676"/>
    </source>
</evidence>
<dbReference type="Pfam" id="PF21036">
    <property type="entry name" value="EryCIII-like_N"/>
    <property type="match status" value="1"/>
</dbReference>
<accession>A0ABR6BJX3</accession>
<evidence type="ECO:0000256" key="4">
    <source>
        <dbReference type="SAM" id="SignalP"/>
    </source>
</evidence>
<proteinExistence type="inferred from homology"/>
<dbReference type="InterPro" id="IPR002213">
    <property type="entry name" value="UDP_glucos_trans"/>
</dbReference>
<protein>
    <submittedName>
        <fullName evidence="7">UDP:flavonoid glycosyltransferase YjiC (YdhE family)</fullName>
    </submittedName>
</protein>
<comment type="similarity">
    <text evidence="1">Belongs to the glycosyltransferase 28 family.</text>
</comment>
<keyword evidence="2" id="KW-0328">Glycosyltransferase</keyword>
<evidence type="ECO:0000313" key="8">
    <source>
        <dbReference type="Proteomes" id="UP000517916"/>
    </source>
</evidence>
<feature type="domain" description="Erythromycin biosynthesis protein CIII-like C-terminal" evidence="5">
    <location>
        <begin position="236"/>
        <end position="375"/>
    </location>
</feature>
<dbReference type="CDD" id="cd03784">
    <property type="entry name" value="GT1_Gtf-like"/>
    <property type="match status" value="1"/>
</dbReference>
<keyword evidence="4" id="KW-0732">Signal</keyword>
<dbReference type="InterPro" id="IPR050426">
    <property type="entry name" value="Glycosyltransferase_28"/>
</dbReference>